<dbReference type="InterPro" id="IPR014729">
    <property type="entry name" value="Rossmann-like_a/b/a_fold"/>
</dbReference>
<reference evidence="4 5" key="1">
    <citation type="journal article" date="2016" name="Nat. Commun.">
        <title>Thousands of microbial genomes shed light on interconnected biogeochemical processes in an aquifer system.</title>
        <authorList>
            <person name="Anantharaman K."/>
            <person name="Brown C.T."/>
            <person name="Hug L.A."/>
            <person name="Sharon I."/>
            <person name="Castelle C.J."/>
            <person name="Probst A.J."/>
            <person name="Thomas B.C."/>
            <person name="Singh A."/>
            <person name="Wilkins M.J."/>
            <person name="Karaoz U."/>
            <person name="Brodie E.L."/>
            <person name="Williams K.H."/>
            <person name="Hubbard S.S."/>
            <person name="Banfield J.F."/>
        </authorList>
    </citation>
    <scope>NUCLEOTIDE SEQUENCE [LARGE SCALE GENOMIC DNA]</scope>
</reference>
<dbReference type="Proteomes" id="UP000178771">
    <property type="component" value="Unassembled WGS sequence"/>
</dbReference>
<protein>
    <recommendedName>
        <fullName evidence="3">Cytidyltransferase-like domain-containing protein</fullName>
    </recommendedName>
</protein>
<accession>A0A1F4V2A1</accession>
<feature type="domain" description="Cytidyltransferase-like" evidence="3">
    <location>
        <begin position="266"/>
        <end position="391"/>
    </location>
</feature>
<dbReference type="NCBIfam" id="TIGR00125">
    <property type="entry name" value="cyt_tran_rel"/>
    <property type="match status" value="2"/>
</dbReference>
<feature type="domain" description="Cytidyltransferase-like" evidence="3">
    <location>
        <begin position="49"/>
        <end position="175"/>
    </location>
</feature>
<evidence type="ECO:0000313" key="5">
    <source>
        <dbReference type="Proteomes" id="UP000178771"/>
    </source>
</evidence>
<dbReference type="PANTHER" id="PTHR43793:SF1">
    <property type="entry name" value="FAD SYNTHASE"/>
    <property type="match status" value="1"/>
</dbReference>
<dbReference type="GO" id="GO:0016779">
    <property type="term" value="F:nucleotidyltransferase activity"/>
    <property type="evidence" value="ECO:0007669"/>
    <property type="project" value="UniProtKB-KW"/>
</dbReference>
<comment type="caution">
    <text evidence="4">The sequence shown here is derived from an EMBL/GenBank/DDBJ whole genome shotgun (WGS) entry which is preliminary data.</text>
</comment>
<dbReference type="PANTHER" id="PTHR43793">
    <property type="entry name" value="FAD SYNTHASE"/>
    <property type="match status" value="1"/>
</dbReference>
<evidence type="ECO:0000259" key="3">
    <source>
        <dbReference type="Pfam" id="PF01467"/>
    </source>
</evidence>
<dbReference type="AlphaFoldDB" id="A0A1F4V2A1"/>
<name>A0A1F4V2A1_UNCKA</name>
<sequence length="417" mass="47539">MQKQNNIFLPDILFNAMGEQDRSKKFLSASELKPLCNKLHLEGKKIVFTIGSFDLIHSGHAAYLLKAKTWGDVLIVGVASNKSKKAMRGKGLPLIDQKNRVELLSYFKFVDFTTLINEQNLMPLLTRIKPDVFYTLGVDWKSHLRKPEEQKYIGKYGGKVVKTKRSKPFVSASAIVEYVADLKIKEIIEYFFGKINIDLSKGDWKNRKWSGLKTRLRSESLYFGNQIKELGLFSHGYFGQMIDIKHLPRLSKDLKSKKKKIVLSSGACDLVHAGHARFYAKAKALGDILVLAVPSNRIIRKQKGRGRPIVHEYSRAELMAFFDFVDYAVIFDTDSINPIIEELKPDIFFTVKEDWNKVEESSIAGLLKNWGGRIELTPPQSPNLSSSRLIRKAAGLRVRQVFKEVLDEAEKWTSLKD</sequence>
<keyword evidence="1" id="KW-0808">Transferase</keyword>
<evidence type="ECO:0000256" key="1">
    <source>
        <dbReference type="ARBA" id="ARBA00022679"/>
    </source>
</evidence>
<proteinExistence type="predicted"/>
<gene>
    <name evidence="4" type="ORF">A2982_04185</name>
</gene>
<evidence type="ECO:0000256" key="2">
    <source>
        <dbReference type="ARBA" id="ARBA00022695"/>
    </source>
</evidence>
<dbReference type="Gene3D" id="3.40.50.620">
    <property type="entry name" value="HUPs"/>
    <property type="match status" value="2"/>
</dbReference>
<evidence type="ECO:0000313" key="4">
    <source>
        <dbReference type="EMBL" id="OGC51282.1"/>
    </source>
</evidence>
<dbReference type="SUPFAM" id="SSF52374">
    <property type="entry name" value="Nucleotidylyl transferase"/>
    <property type="match status" value="2"/>
</dbReference>
<dbReference type="STRING" id="1802624.A2982_04185"/>
<dbReference type="InterPro" id="IPR050385">
    <property type="entry name" value="Archaeal_FAD_synthase"/>
</dbReference>
<dbReference type="InterPro" id="IPR004821">
    <property type="entry name" value="Cyt_trans-like"/>
</dbReference>
<keyword evidence="2" id="KW-0548">Nucleotidyltransferase</keyword>
<organism evidence="4 5">
    <name type="scientific">candidate division WWE3 bacterium RIFCSPLOWO2_01_FULL_39_13</name>
    <dbReference type="NCBI Taxonomy" id="1802624"/>
    <lineage>
        <taxon>Bacteria</taxon>
        <taxon>Katanobacteria</taxon>
    </lineage>
</organism>
<dbReference type="Pfam" id="PF01467">
    <property type="entry name" value="CTP_transf_like"/>
    <property type="match status" value="2"/>
</dbReference>
<dbReference type="EMBL" id="MEVH01000026">
    <property type="protein sequence ID" value="OGC51282.1"/>
    <property type="molecule type" value="Genomic_DNA"/>
</dbReference>